<evidence type="ECO:0000313" key="7">
    <source>
        <dbReference type="Proteomes" id="UP001165082"/>
    </source>
</evidence>
<dbReference type="AlphaFoldDB" id="A0A9W7FVN1"/>
<evidence type="ECO:0000313" key="6">
    <source>
        <dbReference type="EMBL" id="GMI19953.1"/>
    </source>
</evidence>
<keyword evidence="7" id="KW-1185">Reference proteome</keyword>
<dbReference type="PANTHER" id="PTHR13256">
    <property type="entry name" value="N-ACETYLTRANSFERASE 9"/>
    <property type="match status" value="1"/>
</dbReference>
<dbReference type="PANTHER" id="PTHR13256:SF16">
    <property type="entry name" value="ALPHA_BETA-TUBULIN-N-ACETYLTRANSFERASE 9"/>
    <property type="match status" value="1"/>
</dbReference>
<reference evidence="6" key="1">
    <citation type="submission" date="2022-07" db="EMBL/GenBank/DDBJ databases">
        <title>Genome analysis of Parmales, a sister group of diatoms, reveals the evolutionary specialization of diatoms from phago-mixotrophs to photoautotrophs.</title>
        <authorList>
            <person name="Ban H."/>
            <person name="Sato S."/>
            <person name="Yoshikawa S."/>
            <person name="Kazumasa Y."/>
            <person name="Nakamura Y."/>
            <person name="Ichinomiya M."/>
            <person name="Saitoh K."/>
            <person name="Sato N."/>
            <person name="Blanc-Mathieu R."/>
            <person name="Endo H."/>
            <person name="Kuwata A."/>
            <person name="Ogata H."/>
        </authorList>
    </citation>
    <scope>NUCLEOTIDE SEQUENCE</scope>
</reference>
<feature type="compositionally biased region" description="Basic and acidic residues" evidence="4">
    <location>
        <begin position="75"/>
        <end position="84"/>
    </location>
</feature>
<dbReference type="Proteomes" id="UP001165082">
    <property type="component" value="Unassembled WGS sequence"/>
</dbReference>
<feature type="domain" description="N-acetyltransferase" evidence="5">
    <location>
        <begin position="133"/>
        <end position="295"/>
    </location>
</feature>
<organism evidence="6 7">
    <name type="scientific">Triparma retinervis</name>
    <dbReference type="NCBI Taxonomy" id="2557542"/>
    <lineage>
        <taxon>Eukaryota</taxon>
        <taxon>Sar</taxon>
        <taxon>Stramenopiles</taxon>
        <taxon>Ochrophyta</taxon>
        <taxon>Bolidophyceae</taxon>
        <taxon>Parmales</taxon>
        <taxon>Triparmaceae</taxon>
        <taxon>Triparma</taxon>
    </lineage>
</organism>
<proteinExistence type="inferred from homology"/>
<dbReference type="InterPro" id="IPR016181">
    <property type="entry name" value="Acyl_CoA_acyltransferase"/>
</dbReference>
<dbReference type="PROSITE" id="PS51186">
    <property type="entry name" value="GNAT"/>
    <property type="match status" value="1"/>
</dbReference>
<dbReference type="Gene3D" id="3.40.630.30">
    <property type="match status" value="1"/>
</dbReference>
<dbReference type="Pfam" id="PF13302">
    <property type="entry name" value="Acetyltransf_3"/>
    <property type="match status" value="1"/>
</dbReference>
<comment type="similarity">
    <text evidence="1">Belongs to the acetyltransferase family. GNAT subfamily.</text>
</comment>
<keyword evidence="3" id="KW-0012">Acyltransferase</keyword>
<dbReference type="InterPro" id="IPR000182">
    <property type="entry name" value="GNAT_dom"/>
</dbReference>
<keyword evidence="2" id="KW-0808">Transferase</keyword>
<evidence type="ECO:0000256" key="2">
    <source>
        <dbReference type="ARBA" id="ARBA00022679"/>
    </source>
</evidence>
<gene>
    <name evidence="6" type="ORF">TrRE_jg3014</name>
</gene>
<dbReference type="SUPFAM" id="SSF55729">
    <property type="entry name" value="Acyl-CoA N-acyltransferases (Nat)"/>
    <property type="match status" value="1"/>
</dbReference>
<dbReference type="GO" id="GO:0008080">
    <property type="term" value="F:N-acetyltransferase activity"/>
    <property type="evidence" value="ECO:0007669"/>
    <property type="project" value="InterPro"/>
</dbReference>
<evidence type="ECO:0000259" key="5">
    <source>
        <dbReference type="PROSITE" id="PS51186"/>
    </source>
</evidence>
<name>A0A9W7FVN1_9STRA</name>
<feature type="region of interest" description="Disordered" evidence="4">
    <location>
        <begin position="75"/>
        <end position="101"/>
    </location>
</feature>
<evidence type="ECO:0000256" key="1">
    <source>
        <dbReference type="ARBA" id="ARBA00009342"/>
    </source>
</evidence>
<sequence>MEQVRAIVSNSSSPIHERVDIGPTWYDVDEVQDLFSLARDVKSEVWEGPLAEELKALGIWEACQDEEKTREWMEKNRRTGKVCEPKPPQPPEPTINAKSIPDKPPRKIIYTPITLVPYLPLHVPTYNSWMKDPSLLASTASEPLTLSEEYEMCSDWRTDPSKHTFIIYEGDTAPEGARGAGFVEGGRGRMVGDVNLFLSLDEEVDDHGNVVVSRLQGELEIMVAEKRARRKGMAEKAIRCMIGYAGEAGVERLFVKIGDGNDASRELFEKKLGFQVVRYVECFKETELELTDFGVAIAYGAVEFSEPTI</sequence>
<accession>A0A9W7FVN1</accession>
<dbReference type="OrthoDB" id="5043642at2759"/>
<protein>
    <recommendedName>
        <fullName evidence="5">N-acetyltransferase domain-containing protein</fullName>
    </recommendedName>
</protein>
<comment type="caution">
    <text evidence="6">The sequence shown here is derived from an EMBL/GenBank/DDBJ whole genome shotgun (WGS) entry which is preliminary data.</text>
</comment>
<evidence type="ECO:0000256" key="4">
    <source>
        <dbReference type="SAM" id="MobiDB-lite"/>
    </source>
</evidence>
<dbReference type="InterPro" id="IPR039135">
    <property type="entry name" value="NAT9-like"/>
</dbReference>
<dbReference type="EMBL" id="BRXZ01008025">
    <property type="protein sequence ID" value="GMI19953.1"/>
    <property type="molecule type" value="Genomic_DNA"/>
</dbReference>
<evidence type="ECO:0000256" key="3">
    <source>
        <dbReference type="ARBA" id="ARBA00023315"/>
    </source>
</evidence>